<accession>A0A1G4BLJ2</accession>
<dbReference type="GeneID" id="34555714"/>
<feature type="transmembrane region" description="Helical" evidence="2">
    <location>
        <begin position="100"/>
        <end position="124"/>
    </location>
</feature>
<dbReference type="EMBL" id="MJBS01000014">
    <property type="protein sequence ID" value="OHF02274.1"/>
    <property type="molecule type" value="Genomic_DNA"/>
</dbReference>
<proteinExistence type="predicted"/>
<dbReference type="Proteomes" id="UP000176998">
    <property type="component" value="Unassembled WGS sequence"/>
</dbReference>
<reference evidence="4 5" key="1">
    <citation type="submission" date="2016-09" db="EMBL/GenBank/DDBJ databases">
        <authorList>
            <person name="Capua I."/>
            <person name="De Benedictis P."/>
            <person name="Joannis T."/>
            <person name="Lombin L.H."/>
            <person name="Cattoli G."/>
        </authorList>
    </citation>
    <scope>NUCLEOTIDE SEQUENCE [LARGE SCALE GENOMIC DNA]</scope>
    <source>
        <strain evidence="4 5">IMI 309357</strain>
    </source>
</reference>
<feature type="region of interest" description="Disordered" evidence="1">
    <location>
        <begin position="274"/>
        <end position="314"/>
    </location>
</feature>
<dbReference type="AlphaFoldDB" id="A0A1G4BLJ2"/>
<dbReference type="PANTHER" id="PTHR38794">
    <property type="entry name" value="INTEGRAL MEMBRANE PROTEIN"/>
    <property type="match status" value="1"/>
</dbReference>
<dbReference type="RefSeq" id="XP_022479416.1">
    <property type="nucleotide sequence ID" value="XM_022614204.1"/>
</dbReference>
<feature type="transmembrane region" description="Helical" evidence="2">
    <location>
        <begin position="20"/>
        <end position="44"/>
    </location>
</feature>
<evidence type="ECO:0000256" key="2">
    <source>
        <dbReference type="SAM" id="Phobius"/>
    </source>
</evidence>
<dbReference type="Pfam" id="PF20684">
    <property type="entry name" value="Fung_rhodopsin"/>
    <property type="match status" value="1"/>
</dbReference>
<dbReference type="InterPro" id="IPR049326">
    <property type="entry name" value="Rhodopsin_dom_fungi"/>
</dbReference>
<dbReference type="PANTHER" id="PTHR38794:SF1">
    <property type="entry name" value="INTEGRAL MEMBRANE PROTEIN"/>
    <property type="match status" value="1"/>
</dbReference>
<dbReference type="OrthoDB" id="3918601at2759"/>
<organism evidence="4 5">
    <name type="scientific">Colletotrichum orchidophilum</name>
    <dbReference type="NCBI Taxonomy" id="1209926"/>
    <lineage>
        <taxon>Eukaryota</taxon>
        <taxon>Fungi</taxon>
        <taxon>Dikarya</taxon>
        <taxon>Ascomycota</taxon>
        <taxon>Pezizomycotina</taxon>
        <taxon>Sordariomycetes</taxon>
        <taxon>Hypocreomycetidae</taxon>
        <taxon>Glomerellales</taxon>
        <taxon>Glomerellaceae</taxon>
        <taxon>Colletotrichum</taxon>
    </lineage>
</organism>
<dbReference type="STRING" id="1209926.A0A1G4BLJ2"/>
<sequence>MPVNFQPDPPFYPLAENDHAALVVVASLIFLIYAIVGISLKLVIRLNITSLKSHDVALLVASGLLLSQTVCIIVACNHGLGRHQDTVESRDLETFHQLFYTSSLLAIATAASTKVSLCLLIHSIDNHGRLNLANKLLFGTIVAWGVSGIFAVAFQCSLPQPWRAITAEKCPSRERVFLYNGVMDIVTDVSCIPSLKGVIDSLLGSTSVAAIRAPYHLTSSGKDGSRLQPTSLLIGSGSNTRPGSHLASGAGDSRTARAGSICCGIHGSAEKEDVGYSESVRRLTRGGEFGMSPDERRRSSSQEGSLKSGEAELR</sequence>
<evidence type="ECO:0000313" key="4">
    <source>
        <dbReference type="EMBL" id="OHF02274.1"/>
    </source>
</evidence>
<evidence type="ECO:0000313" key="5">
    <source>
        <dbReference type="Proteomes" id="UP000176998"/>
    </source>
</evidence>
<feature type="transmembrane region" description="Helical" evidence="2">
    <location>
        <begin position="56"/>
        <end position="80"/>
    </location>
</feature>
<keyword evidence="5" id="KW-1185">Reference proteome</keyword>
<feature type="transmembrane region" description="Helical" evidence="2">
    <location>
        <begin position="136"/>
        <end position="154"/>
    </location>
</feature>
<keyword evidence="2" id="KW-1133">Transmembrane helix</keyword>
<evidence type="ECO:0000259" key="3">
    <source>
        <dbReference type="Pfam" id="PF20684"/>
    </source>
</evidence>
<name>A0A1G4BLJ2_9PEZI</name>
<gene>
    <name evidence="4" type="ORF">CORC01_02554</name>
</gene>
<evidence type="ECO:0000256" key="1">
    <source>
        <dbReference type="SAM" id="MobiDB-lite"/>
    </source>
</evidence>
<feature type="domain" description="Rhodopsin" evidence="3">
    <location>
        <begin position="40"/>
        <end position="190"/>
    </location>
</feature>
<keyword evidence="2" id="KW-0812">Transmembrane</keyword>
<protein>
    <recommendedName>
        <fullName evidence="3">Rhodopsin domain-containing protein</fullName>
    </recommendedName>
</protein>
<comment type="caution">
    <text evidence="4">The sequence shown here is derived from an EMBL/GenBank/DDBJ whole genome shotgun (WGS) entry which is preliminary data.</text>
</comment>
<keyword evidence="2" id="KW-0472">Membrane</keyword>
<feature type="region of interest" description="Disordered" evidence="1">
    <location>
        <begin position="234"/>
        <end position="255"/>
    </location>
</feature>